<dbReference type="Proteomes" id="UP000273898">
    <property type="component" value="Unassembled WGS sequence"/>
</dbReference>
<dbReference type="InterPro" id="IPR010699">
    <property type="entry name" value="DUF1275"/>
</dbReference>
<dbReference type="PANTHER" id="PTHR37314">
    <property type="entry name" value="SLR0142 PROTEIN"/>
    <property type="match status" value="1"/>
</dbReference>
<proteinExistence type="predicted"/>
<dbReference type="AlphaFoldDB" id="A0A497Y3E8"/>
<organism evidence="2 3">
    <name type="scientific">Pedobacter alluvionis</name>
    <dbReference type="NCBI Taxonomy" id="475253"/>
    <lineage>
        <taxon>Bacteria</taxon>
        <taxon>Pseudomonadati</taxon>
        <taxon>Bacteroidota</taxon>
        <taxon>Sphingobacteriia</taxon>
        <taxon>Sphingobacteriales</taxon>
        <taxon>Sphingobacteriaceae</taxon>
        <taxon>Pedobacter</taxon>
    </lineage>
</organism>
<evidence type="ECO:0000313" key="3">
    <source>
        <dbReference type="Proteomes" id="UP000273898"/>
    </source>
</evidence>
<feature type="transmembrane region" description="Helical" evidence="1">
    <location>
        <begin position="191"/>
        <end position="211"/>
    </location>
</feature>
<dbReference type="Pfam" id="PF06912">
    <property type="entry name" value="DUF1275"/>
    <property type="match status" value="1"/>
</dbReference>
<feature type="transmembrane region" description="Helical" evidence="1">
    <location>
        <begin position="30"/>
        <end position="49"/>
    </location>
</feature>
<evidence type="ECO:0000256" key="1">
    <source>
        <dbReference type="SAM" id="Phobius"/>
    </source>
</evidence>
<accession>A0A497Y3E8</accession>
<reference evidence="2 3" key="1">
    <citation type="submission" date="2018-10" db="EMBL/GenBank/DDBJ databases">
        <title>Genomic Encyclopedia of Archaeal and Bacterial Type Strains, Phase II (KMG-II): from individual species to whole genera.</title>
        <authorList>
            <person name="Goeker M."/>
        </authorList>
    </citation>
    <scope>NUCLEOTIDE SEQUENCE [LARGE SCALE GENOMIC DNA]</scope>
    <source>
        <strain evidence="2 3">DSM 19624</strain>
    </source>
</reference>
<feature type="transmembrane region" description="Helical" evidence="1">
    <location>
        <begin position="133"/>
        <end position="151"/>
    </location>
</feature>
<protein>
    <submittedName>
        <fullName evidence="2">Oxalate decarboxylase</fullName>
    </submittedName>
</protein>
<gene>
    <name evidence="2" type="ORF">BCL90_2397</name>
</gene>
<name>A0A497Y3E8_9SPHI</name>
<sequence length="242" mass="26260">MSNFLQMEQSIIPTSGLYASFDTARMQERFAIFLALIAGYIDATGLIKWKTYVSFMSGNTTQLGAALAKGNSGIVFTSLTAIASFLLGVYAGTCLAFWKRNRMKRLPVFIVSGVLASYTIITFYHTINVGQSIGIITFSMGIMNTIVTSVGNQKINTDFVTGTLNSLARNTAIWSMTNNEMERKQSKSSSILLLLLWAGFLSGAAGATFLLPVLANWTLILPASLLLISSVFIPIQLLNAKP</sequence>
<comment type="caution">
    <text evidence="2">The sequence shown here is derived from an EMBL/GenBank/DDBJ whole genome shotgun (WGS) entry which is preliminary data.</text>
</comment>
<evidence type="ECO:0000313" key="2">
    <source>
        <dbReference type="EMBL" id="RLJ77312.1"/>
    </source>
</evidence>
<feature type="transmembrane region" description="Helical" evidence="1">
    <location>
        <begin position="74"/>
        <end position="98"/>
    </location>
</feature>
<keyword evidence="1" id="KW-0472">Membrane</keyword>
<feature type="transmembrane region" description="Helical" evidence="1">
    <location>
        <begin position="217"/>
        <end position="238"/>
    </location>
</feature>
<dbReference type="PANTHER" id="PTHR37314:SF4">
    <property type="entry name" value="UPF0700 TRANSMEMBRANE PROTEIN YOAK"/>
    <property type="match status" value="1"/>
</dbReference>
<feature type="transmembrane region" description="Helical" evidence="1">
    <location>
        <begin position="105"/>
        <end position="127"/>
    </location>
</feature>
<keyword evidence="1" id="KW-1133">Transmembrane helix</keyword>
<dbReference type="EMBL" id="RCCK01000011">
    <property type="protein sequence ID" value="RLJ77312.1"/>
    <property type="molecule type" value="Genomic_DNA"/>
</dbReference>
<keyword evidence="1" id="KW-0812">Transmembrane</keyword>